<dbReference type="EMBL" id="JBJDQH010000001">
    <property type="protein sequence ID" value="MFK4263886.1"/>
    <property type="molecule type" value="Genomic_DNA"/>
</dbReference>
<reference evidence="9 10" key="1">
    <citation type="submission" date="2024-11" db="EMBL/GenBank/DDBJ databases">
        <title>The Natural Products Discovery Center: Release of the First 8490 Sequenced Strains for Exploring Actinobacteria Biosynthetic Diversity.</title>
        <authorList>
            <person name="Kalkreuter E."/>
            <person name="Kautsar S.A."/>
            <person name="Yang D."/>
            <person name="Bader C.D."/>
            <person name="Teijaro C.N."/>
            <person name="Fluegel L."/>
            <person name="Davis C.M."/>
            <person name="Simpson J.R."/>
            <person name="Lauterbach L."/>
            <person name="Steele A.D."/>
            <person name="Gui C."/>
            <person name="Meng S."/>
            <person name="Li G."/>
            <person name="Viehrig K."/>
            <person name="Ye F."/>
            <person name="Su P."/>
            <person name="Kiefer A.F."/>
            <person name="Nichols A."/>
            <person name="Cepeda A.J."/>
            <person name="Yan W."/>
            <person name="Fan B."/>
            <person name="Jiang Y."/>
            <person name="Adhikari A."/>
            <person name="Zheng C.-J."/>
            <person name="Schuster L."/>
            <person name="Cowan T.M."/>
            <person name="Smanski M.J."/>
            <person name="Chevrette M.G."/>
            <person name="De Carvalho L.P.S."/>
            <person name="Shen B."/>
        </authorList>
    </citation>
    <scope>NUCLEOTIDE SEQUENCE [LARGE SCALE GENOMIC DNA]</scope>
    <source>
        <strain evidence="9 10">NPDC020863</strain>
    </source>
</reference>
<comment type="similarity">
    <text evidence="1">Belongs to the AfsR/DnrI/RedD regulatory family.</text>
</comment>
<sequence length="619" mass="67258">MRFQVLGNFEVLGDSRVRTPSAPKLRRTLALLILRHNEVVPTKALIEELWGSSPPDKAIRAVHTYIYELRRSLARPGCGGELFLQTRPSGYTVRVPESAIDLNSFRALVKEGREVLAAGDPGHARDVLNRALGMWQGGALANVDCGELLEAHATELEERRLRALEMRVEADFQLGRHHELNGELKALAAARPLHEGIHAKLMLALYRSGRRGEALKVFHDLRRHLVDALGLEPGPELQRLQRSMLAGDPSLDPPAVARTQPPRRAQPPAPPAQLPRDIVDFTGRQAVLDEIAGLLAAHGATTGLPVVALVGMPGVGKTATAVHLAHAVRARYPDGQLYVPLGGSQPAASKVSAAEAMEHILRGIGVAPRDIPTTLGGRMALFRTWSSDRRVLLVLDDADSPQQVEPLLPGGTGCAVLITARFLLYGLRGARTVPLGCLSTAEGGQLLTRLIGRERTDAEPEAVADVVRLADGLPLAITFLGERLMALRPVSISCVLAKIRSAKGQHRLSELSALGLDLYDRLDSCFRKLDENTQEAFLRLALIPHRLFTAGQGARALGTDTTTADVVLMRLVDASLVEVAEQRAAGGRHYRFRKPVREYALEKMAATRTAPSVRHFMGF</sequence>
<evidence type="ECO:0000256" key="5">
    <source>
        <dbReference type="ARBA" id="ARBA00023163"/>
    </source>
</evidence>
<proteinExistence type="inferred from homology"/>
<dbReference type="PANTHER" id="PTHR35807:SF1">
    <property type="entry name" value="TRANSCRIPTIONAL REGULATOR REDD"/>
    <property type="match status" value="1"/>
</dbReference>
<dbReference type="InterPro" id="IPR051677">
    <property type="entry name" value="AfsR-DnrI-RedD_regulator"/>
</dbReference>
<dbReference type="Proteomes" id="UP001620295">
    <property type="component" value="Unassembled WGS sequence"/>
</dbReference>
<evidence type="ECO:0000313" key="10">
    <source>
        <dbReference type="Proteomes" id="UP001620295"/>
    </source>
</evidence>
<feature type="compositionally biased region" description="Low complexity" evidence="7">
    <location>
        <begin position="253"/>
        <end position="263"/>
    </location>
</feature>
<dbReference type="InterPro" id="IPR027417">
    <property type="entry name" value="P-loop_NTPase"/>
</dbReference>
<gene>
    <name evidence="9" type="ORF">ACI2L5_02945</name>
</gene>
<dbReference type="InterPro" id="IPR011990">
    <property type="entry name" value="TPR-like_helical_dom_sf"/>
</dbReference>
<dbReference type="SUPFAM" id="SSF46894">
    <property type="entry name" value="C-terminal effector domain of the bipartite response regulators"/>
    <property type="match status" value="1"/>
</dbReference>
<dbReference type="InterPro" id="IPR001867">
    <property type="entry name" value="OmpR/PhoB-type_DNA-bd"/>
</dbReference>
<evidence type="ECO:0000256" key="6">
    <source>
        <dbReference type="PROSITE-ProRule" id="PRU01091"/>
    </source>
</evidence>
<dbReference type="RefSeq" id="WP_358702727.1">
    <property type="nucleotide sequence ID" value="NZ_JBFACG010000006.1"/>
</dbReference>
<dbReference type="SUPFAM" id="SSF52540">
    <property type="entry name" value="P-loop containing nucleoside triphosphate hydrolases"/>
    <property type="match status" value="1"/>
</dbReference>
<dbReference type="InterPro" id="IPR005158">
    <property type="entry name" value="BTAD"/>
</dbReference>
<organism evidence="9 10">
    <name type="scientific">Streptomyces milbemycinicus</name>
    <dbReference type="NCBI Taxonomy" id="476552"/>
    <lineage>
        <taxon>Bacteria</taxon>
        <taxon>Bacillati</taxon>
        <taxon>Actinomycetota</taxon>
        <taxon>Actinomycetes</taxon>
        <taxon>Kitasatosporales</taxon>
        <taxon>Streptomycetaceae</taxon>
        <taxon>Streptomyces</taxon>
    </lineage>
</organism>
<dbReference type="SMART" id="SM00862">
    <property type="entry name" value="Trans_reg_C"/>
    <property type="match status" value="1"/>
</dbReference>
<name>A0ABW8LD78_9ACTN</name>
<dbReference type="PANTHER" id="PTHR35807">
    <property type="entry name" value="TRANSCRIPTIONAL REGULATOR REDD-RELATED"/>
    <property type="match status" value="1"/>
</dbReference>
<accession>A0ABW8LD78</accession>
<dbReference type="Gene3D" id="1.25.40.10">
    <property type="entry name" value="Tetratricopeptide repeat domain"/>
    <property type="match status" value="1"/>
</dbReference>
<dbReference type="Gene3D" id="3.40.50.300">
    <property type="entry name" value="P-loop containing nucleotide triphosphate hydrolases"/>
    <property type="match status" value="1"/>
</dbReference>
<dbReference type="InterPro" id="IPR036388">
    <property type="entry name" value="WH-like_DNA-bd_sf"/>
</dbReference>
<keyword evidence="5" id="KW-0804">Transcription</keyword>
<evidence type="ECO:0000313" key="9">
    <source>
        <dbReference type="EMBL" id="MFK4263886.1"/>
    </source>
</evidence>
<evidence type="ECO:0000256" key="1">
    <source>
        <dbReference type="ARBA" id="ARBA00005820"/>
    </source>
</evidence>
<keyword evidence="10" id="KW-1185">Reference proteome</keyword>
<dbReference type="PRINTS" id="PR00364">
    <property type="entry name" value="DISEASERSIST"/>
</dbReference>
<feature type="domain" description="OmpR/PhoB-type" evidence="8">
    <location>
        <begin position="1"/>
        <end position="95"/>
    </location>
</feature>
<feature type="DNA-binding region" description="OmpR/PhoB-type" evidence="6">
    <location>
        <begin position="1"/>
        <end position="95"/>
    </location>
</feature>
<dbReference type="Pfam" id="PF00486">
    <property type="entry name" value="Trans_reg_C"/>
    <property type="match status" value="1"/>
</dbReference>
<dbReference type="Gene3D" id="1.10.10.10">
    <property type="entry name" value="Winged helix-like DNA-binding domain superfamily/Winged helix DNA-binding domain"/>
    <property type="match status" value="1"/>
</dbReference>
<dbReference type="SUPFAM" id="SSF48452">
    <property type="entry name" value="TPR-like"/>
    <property type="match status" value="1"/>
</dbReference>
<feature type="compositionally biased region" description="Pro residues" evidence="7">
    <location>
        <begin position="264"/>
        <end position="273"/>
    </location>
</feature>
<protein>
    <submittedName>
        <fullName evidence="9">BTAD domain-containing putative transcriptional regulator</fullName>
    </submittedName>
</protein>
<evidence type="ECO:0000256" key="4">
    <source>
        <dbReference type="ARBA" id="ARBA00023125"/>
    </source>
</evidence>
<comment type="caution">
    <text evidence="9">The sequence shown here is derived from an EMBL/GenBank/DDBJ whole genome shotgun (WGS) entry which is preliminary data.</text>
</comment>
<feature type="region of interest" description="Disordered" evidence="7">
    <location>
        <begin position="246"/>
        <end position="276"/>
    </location>
</feature>
<dbReference type="Pfam" id="PF03704">
    <property type="entry name" value="BTAD"/>
    <property type="match status" value="1"/>
</dbReference>
<keyword evidence="4 6" id="KW-0238">DNA-binding</keyword>
<dbReference type="InterPro" id="IPR016032">
    <property type="entry name" value="Sig_transdc_resp-reg_C-effctor"/>
</dbReference>
<dbReference type="PROSITE" id="PS51755">
    <property type="entry name" value="OMPR_PHOB"/>
    <property type="match status" value="1"/>
</dbReference>
<evidence type="ECO:0000256" key="3">
    <source>
        <dbReference type="ARBA" id="ARBA00023015"/>
    </source>
</evidence>
<dbReference type="CDD" id="cd15831">
    <property type="entry name" value="BTAD"/>
    <property type="match status" value="1"/>
</dbReference>
<evidence type="ECO:0000256" key="7">
    <source>
        <dbReference type="SAM" id="MobiDB-lite"/>
    </source>
</evidence>
<keyword evidence="3" id="KW-0805">Transcription regulation</keyword>
<dbReference type="SMART" id="SM01043">
    <property type="entry name" value="BTAD"/>
    <property type="match status" value="1"/>
</dbReference>
<evidence type="ECO:0000256" key="2">
    <source>
        <dbReference type="ARBA" id="ARBA00023012"/>
    </source>
</evidence>
<keyword evidence="2" id="KW-0902">Two-component regulatory system</keyword>
<evidence type="ECO:0000259" key="8">
    <source>
        <dbReference type="PROSITE" id="PS51755"/>
    </source>
</evidence>